<dbReference type="PANTHER" id="PTHR14778:SF2">
    <property type="entry name" value="KINETOCHORE-ASSOCIATED PROTEIN DSN1 HOMOLOG"/>
    <property type="match status" value="1"/>
</dbReference>
<dbReference type="Proteomes" id="UP000520962">
    <property type="component" value="Unassembled WGS sequence"/>
</dbReference>
<gene>
    <name evidence="2" type="primary">Dsn1</name>
    <name evidence="2" type="ORF">PIPCHL_R02908</name>
</gene>
<name>A0A7L0JF47_PIPCL</name>
<feature type="non-terminal residue" evidence="2">
    <location>
        <position position="266"/>
    </location>
</feature>
<dbReference type="EMBL" id="VXAH01000731">
    <property type="protein sequence ID" value="NXK43241.1"/>
    <property type="molecule type" value="Genomic_DNA"/>
</dbReference>
<evidence type="ECO:0000313" key="2">
    <source>
        <dbReference type="EMBL" id="NXK43241.1"/>
    </source>
</evidence>
<accession>A0A7L0JF47</accession>
<dbReference type="GO" id="GO:0007059">
    <property type="term" value="P:chromosome segregation"/>
    <property type="evidence" value="ECO:0007669"/>
    <property type="project" value="InterPro"/>
</dbReference>
<dbReference type="PANTHER" id="PTHR14778">
    <property type="entry name" value="KINETOCHORE-ASSOCIATED PROTEIN DSN1 HOMOLOG"/>
    <property type="match status" value="1"/>
</dbReference>
<evidence type="ECO:0000313" key="3">
    <source>
        <dbReference type="Proteomes" id="UP000520962"/>
    </source>
</evidence>
<dbReference type="GO" id="GO:0051301">
    <property type="term" value="P:cell division"/>
    <property type="evidence" value="ECO:0007669"/>
    <property type="project" value="InterPro"/>
</dbReference>
<dbReference type="AlphaFoldDB" id="A0A7L0JF47"/>
<comment type="caution">
    <text evidence="2">The sequence shown here is derived from an EMBL/GenBank/DDBJ whole genome shotgun (WGS) entry which is preliminary data.</text>
</comment>
<reference evidence="2 3" key="1">
    <citation type="submission" date="2019-09" db="EMBL/GenBank/DDBJ databases">
        <title>Bird 10,000 Genomes (B10K) Project - Family phase.</title>
        <authorList>
            <person name="Zhang G."/>
        </authorList>
    </citation>
    <scope>NUCLEOTIDE SEQUENCE [LARGE SCALE GENOMIC DNA]</scope>
    <source>
        <strain evidence="2">B10K-DU-007-02</strain>
        <tissue evidence="2">Mixed tissue sample</tissue>
    </source>
</reference>
<keyword evidence="3" id="KW-1185">Reference proteome</keyword>
<sequence length="266" mass="29388">SLSSFSLSPLVATPKGKRRSWCRSSLKGSKRRKSLPPVHQDITELSKSISLDLPESERLSMLILSCFQFTAQKLEQVLKQRKGFSPQTFAAKVQSVSAELEQLVQKLSQDGTLRDCVADPKGDSRDSALNESVAQVKQHMARFSAERQAWDQLLQQHQDSAQEAARLLENLRANPAGPSLALPSSQSAVLGSKPDYSRLLLDQGPVLHSVELVLDELRQVGRLLTAFSEESRCCLRSLSQRLGSRTFQQLENSPVCRLMAAPPPEG</sequence>
<protein>
    <submittedName>
        <fullName evidence="2">DSN1 protein</fullName>
    </submittedName>
</protein>
<organism evidence="2 3">
    <name type="scientific">Piprites chloris</name>
    <name type="common">Wing-barred manakin</name>
    <dbReference type="NCBI Taxonomy" id="114369"/>
    <lineage>
        <taxon>Eukaryota</taxon>
        <taxon>Metazoa</taxon>
        <taxon>Chordata</taxon>
        <taxon>Craniata</taxon>
        <taxon>Vertebrata</taxon>
        <taxon>Euteleostomi</taxon>
        <taxon>Archelosauria</taxon>
        <taxon>Archosauria</taxon>
        <taxon>Dinosauria</taxon>
        <taxon>Saurischia</taxon>
        <taxon>Theropoda</taxon>
        <taxon>Coelurosauria</taxon>
        <taxon>Aves</taxon>
        <taxon>Neognathae</taxon>
        <taxon>Neoaves</taxon>
        <taxon>Telluraves</taxon>
        <taxon>Australaves</taxon>
        <taxon>Passeriformes</taxon>
        <taxon>Pipridae</taxon>
        <taxon>Piprites</taxon>
    </lineage>
</organism>
<dbReference type="GO" id="GO:0000444">
    <property type="term" value="C:MIS12/MIND type complex"/>
    <property type="evidence" value="ECO:0007669"/>
    <property type="project" value="InterPro"/>
</dbReference>
<evidence type="ECO:0000256" key="1">
    <source>
        <dbReference type="SAM" id="MobiDB-lite"/>
    </source>
</evidence>
<proteinExistence type="predicted"/>
<feature type="non-terminal residue" evidence="2">
    <location>
        <position position="1"/>
    </location>
</feature>
<dbReference type="Pfam" id="PF08202">
    <property type="entry name" value="MIS13"/>
    <property type="match status" value="1"/>
</dbReference>
<feature type="region of interest" description="Disordered" evidence="1">
    <location>
        <begin position="1"/>
        <end position="23"/>
    </location>
</feature>
<dbReference type="InterPro" id="IPR013218">
    <property type="entry name" value="Dsn1/Mis13"/>
</dbReference>